<sequence>MVRPSFFSGGGNAPVSTSSSSKGHARDFPGKLCCRKISAVINSPTLSRKNRWLLLVVSVLALMGVAVMISSNSNNNKTTKSSTSTIRDNSQVKMKQKSSTTSTSTETAKGKTSTSTTTGQEKSGTSISANQKQKQPQPTDTPKKSASSTSTSSSSDGNAGTPKASTSSSTKATSTKSTSTSTSTSTTTSSASSGNNNIIAIDMESTHAKDIASILHDPNTSQISVTLTSTAACKRPYFMARLSGPALIRLPQFSLQQFTNTWTSTYQVPNAATYFLEILLVHCTNPYYQLHQHENPIHKEQLHQDWLSTKPDLEDYLKRDKTAKLCVTTPLQYNRITQKGVSIAISKFSTAPIAIPSSIHPPAPWMGFWYSQNDQYNNAVYTRQQASDTGQCPDDDCSVERFTPYIFQWNTDKPLSLDTLKQDHADIICILGDSHARALESTARSLGFTIEDTNVMVRNAWITFPEEVTKTYVSDLVDNFKCTHIVVAVGLGPAHSLPPTSTKTTTTKFNDNRPYPLHVYYRQVKELLQTLVHHPKVRDDDIGVYIKTVDSQPLRASTTACPLLNTDWGTPTVLDAYNTILRRLSNELDVPLVDTETVIASHVWDAADDWYHVNAATNEAMTLFLIAMVLRPHV</sequence>
<keyword evidence="2" id="KW-0472">Membrane</keyword>
<protein>
    <submittedName>
        <fullName evidence="3">Uncharacterized protein</fullName>
    </submittedName>
</protein>
<accession>A0A9N8EBR1</accession>
<name>A0A9N8EBR1_9STRA</name>
<feature type="transmembrane region" description="Helical" evidence="2">
    <location>
        <begin position="52"/>
        <end position="71"/>
    </location>
</feature>
<keyword evidence="2" id="KW-0812">Transmembrane</keyword>
<feature type="region of interest" description="Disordered" evidence="1">
    <location>
        <begin position="72"/>
        <end position="195"/>
    </location>
</feature>
<keyword evidence="2" id="KW-1133">Transmembrane helix</keyword>
<dbReference type="Proteomes" id="UP001153069">
    <property type="component" value="Unassembled WGS sequence"/>
</dbReference>
<feature type="compositionally biased region" description="Low complexity" evidence="1">
    <location>
        <begin position="72"/>
        <end position="85"/>
    </location>
</feature>
<dbReference type="Gene3D" id="3.40.50.1110">
    <property type="entry name" value="SGNH hydrolase"/>
    <property type="match status" value="1"/>
</dbReference>
<gene>
    <name evidence="3" type="ORF">SEMRO_776_G200920.1</name>
</gene>
<dbReference type="AlphaFoldDB" id="A0A9N8EBR1"/>
<keyword evidence="4" id="KW-1185">Reference proteome</keyword>
<dbReference type="SUPFAM" id="SSF52266">
    <property type="entry name" value="SGNH hydrolase"/>
    <property type="match status" value="1"/>
</dbReference>
<evidence type="ECO:0000256" key="2">
    <source>
        <dbReference type="SAM" id="Phobius"/>
    </source>
</evidence>
<feature type="region of interest" description="Disordered" evidence="1">
    <location>
        <begin position="1"/>
        <end position="26"/>
    </location>
</feature>
<reference evidence="3" key="1">
    <citation type="submission" date="2020-06" db="EMBL/GenBank/DDBJ databases">
        <authorList>
            <consortium name="Plant Systems Biology data submission"/>
        </authorList>
    </citation>
    <scope>NUCLEOTIDE SEQUENCE</scope>
    <source>
        <strain evidence="3">D6</strain>
    </source>
</reference>
<evidence type="ECO:0000313" key="3">
    <source>
        <dbReference type="EMBL" id="CAB9516346.1"/>
    </source>
</evidence>
<feature type="compositionally biased region" description="Low complexity" evidence="1">
    <location>
        <begin position="97"/>
        <end position="193"/>
    </location>
</feature>
<evidence type="ECO:0000313" key="4">
    <source>
        <dbReference type="Proteomes" id="UP001153069"/>
    </source>
</evidence>
<dbReference type="InterPro" id="IPR036514">
    <property type="entry name" value="SGNH_hydro_sf"/>
</dbReference>
<evidence type="ECO:0000256" key="1">
    <source>
        <dbReference type="SAM" id="MobiDB-lite"/>
    </source>
</evidence>
<organism evidence="3 4">
    <name type="scientific">Seminavis robusta</name>
    <dbReference type="NCBI Taxonomy" id="568900"/>
    <lineage>
        <taxon>Eukaryota</taxon>
        <taxon>Sar</taxon>
        <taxon>Stramenopiles</taxon>
        <taxon>Ochrophyta</taxon>
        <taxon>Bacillariophyta</taxon>
        <taxon>Bacillariophyceae</taxon>
        <taxon>Bacillariophycidae</taxon>
        <taxon>Naviculales</taxon>
        <taxon>Naviculaceae</taxon>
        <taxon>Seminavis</taxon>
    </lineage>
</organism>
<dbReference type="EMBL" id="CAICTM010000775">
    <property type="protein sequence ID" value="CAB9516346.1"/>
    <property type="molecule type" value="Genomic_DNA"/>
</dbReference>
<proteinExistence type="predicted"/>
<comment type="caution">
    <text evidence="3">The sequence shown here is derived from an EMBL/GenBank/DDBJ whole genome shotgun (WGS) entry which is preliminary data.</text>
</comment>